<name>A0A4U5NFC8_STECR</name>
<feature type="region of interest" description="Disordered" evidence="1">
    <location>
        <begin position="93"/>
        <end position="125"/>
    </location>
</feature>
<feature type="compositionally biased region" description="Basic and acidic residues" evidence="1">
    <location>
        <begin position="107"/>
        <end position="117"/>
    </location>
</feature>
<reference evidence="2" key="1">
    <citation type="submission" date="2013-11" db="EMBL/GenBank/DDBJ databases">
        <authorList>
            <person name="Sternberg P."/>
            <person name="Dillman A."/>
            <person name="Macchietto M."/>
        </authorList>
    </citation>
    <scope>NUCLEOTIDE SEQUENCE</scope>
    <source>
        <strain evidence="2">ALL</strain>
    </source>
</reference>
<reference evidence="2" key="3">
    <citation type="journal article" date="2019" name="G3 (Bethesda)">
        <title>Hybrid Assembly of the Genome of the Entomopathogenic Nematode Steinernema carpocapsae Identifies the X-Chromosome.</title>
        <authorList>
            <person name="Serra L."/>
            <person name="Macchietto M."/>
            <person name="Macias-Munoz A."/>
            <person name="McGill C.J."/>
            <person name="Rodriguez I.M."/>
            <person name="Rodriguez B."/>
            <person name="Murad R."/>
            <person name="Mortazavi A."/>
        </authorList>
    </citation>
    <scope>NUCLEOTIDE SEQUENCE</scope>
    <source>
        <strain evidence="2">ALL</strain>
    </source>
</reference>
<dbReference type="EMBL" id="AZBU02000004">
    <property type="protein sequence ID" value="TKR81343.1"/>
    <property type="molecule type" value="Genomic_DNA"/>
</dbReference>
<organism evidence="2">
    <name type="scientific">Steinernema carpocapsae</name>
    <name type="common">Entomopathogenic nematode</name>
    <dbReference type="NCBI Taxonomy" id="34508"/>
    <lineage>
        <taxon>Eukaryota</taxon>
        <taxon>Metazoa</taxon>
        <taxon>Ecdysozoa</taxon>
        <taxon>Nematoda</taxon>
        <taxon>Chromadorea</taxon>
        <taxon>Rhabditida</taxon>
        <taxon>Tylenchina</taxon>
        <taxon>Panagrolaimomorpha</taxon>
        <taxon>Strongyloidoidea</taxon>
        <taxon>Steinernematidae</taxon>
        <taxon>Steinernema</taxon>
    </lineage>
</organism>
<evidence type="ECO:0000313" key="2">
    <source>
        <dbReference type="EMBL" id="TKR81343.1"/>
    </source>
</evidence>
<reference evidence="2" key="2">
    <citation type="journal article" date="2015" name="Genome Biol.">
        <title>Comparative genomics of Steinernema reveals deeply conserved gene regulatory networks.</title>
        <authorList>
            <person name="Dillman A.R."/>
            <person name="Macchietto M."/>
            <person name="Porter C.F."/>
            <person name="Rogers A."/>
            <person name="Williams B."/>
            <person name="Antoshechkin I."/>
            <person name="Lee M.M."/>
            <person name="Goodwin Z."/>
            <person name="Lu X."/>
            <person name="Lewis E.E."/>
            <person name="Goodrich-Blair H."/>
            <person name="Stock S.P."/>
            <person name="Adams B.J."/>
            <person name="Sternberg P.W."/>
            <person name="Mortazavi A."/>
        </authorList>
    </citation>
    <scope>NUCLEOTIDE SEQUENCE [LARGE SCALE GENOMIC DNA]</scope>
    <source>
        <strain evidence="2">ALL</strain>
    </source>
</reference>
<sequence length="125" mass="14220">MTSAPRTATLKGIPRSSCRTYLATAAAATRGGRQLFLDRFYLWHPERTVGVRTADTSKNGRVLFPIRPFYVCKKRAKKRCVGERGLELVLVPRAQRHKTRPSPRANGGREPRLEVAKCKQCRKRK</sequence>
<comment type="caution">
    <text evidence="2">The sequence shown here is derived from an EMBL/GenBank/DDBJ whole genome shotgun (WGS) entry which is preliminary data.</text>
</comment>
<evidence type="ECO:0000256" key="1">
    <source>
        <dbReference type="SAM" id="MobiDB-lite"/>
    </source>
</evidence>
<dbReference type="AlphaFoldDB" id="A0A4U5NFC8"/>
<protein>
    <submittedName>
        <fullName evidence="2">Uncharacterized protein</fullName>
    </submittedName>
</protein>
<proteinExistence type="predicted"/>
<gene>
    <name evidence="2" type="ORF">L596_015226</name>
</gene>
<accession>A0A4U5NFC8</accession>